<accession>A0ABQ7TPP6</accession>
<dbReference type="Proteomes" id="UP000826234">
    <property type="component" value="Unassembled WGS sequence"/>
</dbReference>
<feature type="transmembrane region" description="Helical" evidence="5">
    <location>
        <begin position="76"/>
        <end position="97"/>
    </location>
</feature>
<evidence type="ECO:0000256" key="4">
    <source>
        <dbReference type="ARBA" id="ARBA00023136"/>
    </source>
</evidence>
<evidence type="ECO:0000256" key="5">
    <source>
        <dbReference type="SAM" id="Phobius"/>
    </source>
</evidence>
<sequence>MLQRRFAVGAYLPFGSSRSAVSPPPSIIGLFQLGTESFEPTRQQTSRLEGLKEDLEGSAQLSKTSVDRVYWNSIRAFMILSALTCFAGIITGILSFAQLSTFQRFNRSFVAGILFFVSTMGIYTGVTVKFLGKRFGEWRFS</sequence>
<reference evidence="6 7" key="1">
    <citation type="journal article" date="2022" name="Gigascience">
        <title>A chromosome-level genome assembly and annotation of the desert horned lizard, Phrynosoma platyrhinos, provides insight into chromosomal rearrangements among reptiles.</title>
        <authorList>
            <person name="Koochekian N."/>
            <person name="Ascanio A."/>
            <person name="Farleigh K."/>
            <person name="Card D.C."/>
            <person name="Schield D.R."/>
            <person name="Castoe T.A."/>
            <person name="Jezkova T."/>
        </authorList>
    </citation>
    <scope>NUCLEOTIDE SEQUENCE [LARGE SCALE GENOMIC DNA]</scope>
    <source>
        <strain evidence="6">NK-2021</strain>
    </source>
</reference>
<organism evidence="6 7">
    <name type="scientific">Phrynosoma platyrhinos</name>
    <name type="common">Desert horned lizard</name>
    <dbReference type="NCBI Taxonomy" id="52577"/>
    <lineage>
        <taxon>Eukaryota</taxon>
        <taxon>Metazoa</taxon>
        <taxon>Chordata</taxon>
        <taxon>Craniata</taxon>
        <taxon>Vertebrata</taxon>
        <taxon>Euteleostomi</taxon>
        <taxon>Lepidosauria</taxon>
        <taxon>Squamata</taxon>
        <taxon>Bifurcata</taxon>
        <taxon>Unidentata</taxon>
        <taxon>Episquamata</taxon>
        <taxon>Toxicofera</taxon>
        <taxon>Iguania</taxon>
        <taxon>Phrynosomatidae</taxon>
        <taxon>Phrynosomatinae</taxon>
        <taxon>Phrynosoma</taxon>
    </lineage>
</organism>
<gene>
    <name evidence="6" type="ORF">JD844_005714</name>
</gene>
<protein>
    <submittedName>
        <fullName evidence="6">Uncharacterized protein</fullName>
    </submittedName>
</protein>
<keyword evidence="4 5" id="KW-0472">Membrane</keyword>
<name>A0ABQ7TPP6_PHRPL</name>
<dbReference type="Gene3D" id="1.20.140.150">
    <property type="match status" value="1"/>
</dbReference>
<evidence type="ECO:0000313" key="7">
    <source>
        <dbReference type="Proteomes" id="UP000826234"/>
    </source>
</evidence>
<evidence type="ECO:0000256" key="2">
    <source>
        <dbReference type="ARBA" id="ARBA00022692"/>
    </source>
</evidence>
<keyword evidence="7" id="KW-1185">Reference proteome</keyword>
<evidence type="ECO:0000256" key="3">
    <source>
        <dbReference type="ARBA" id="ARBA00022989"/>
    </source>
</evidence>
<dbReference type="EMBL" id="JAIPUX010000035">
    <property type="protein sequence ID" value="KAH0631406.1"/>
    <property type="molecule type" value="Genomic_DNA"/>
</dbReference>
<proteinExistence type="predicted"/>
<comment type="subcellular location">
    <subcellularLocation>
        <location evidence="1">Membrane</location>
        <topology evidence="1">Multi-pass membrane protein</topology>
    </subcellularLocation>
</comment>
<evidence type="ECO:0000313" key="6">
    <source>
        <dbReference type="EMBL" id="KAH0631406.1"/>
    </source>
</evidence>
<keyword evidence="2 5" id="KW-0812">Transmembrane</keyword>
<dbReference type="InterPro" id="IPR004031">
    <property type="entry name" value="PMP22/EMP/MP20/Claudin"/>
</dbReference>
<keyword evidence="3 5" id="KW-1133">Transmembrane helix</keyword>
<evidence type="ECO:0000256" key="1">
    <source>
        <dbReference type="ARBA" id="ARBA00004141"/>
    </source>
</evidence>
<comment type="caution">
    <text evidence="6">The sequence shown here is derived from an EMBL/GenBank/DDBJ whole genome shotgun (WGS) entry which is preliminary data.</text>
</comment>
<feature type="transmembrane region" description="Helical" evidence="5">
    <location>
        <begin position="109"/>
        <end position="131"/>
    </location>
</feature>
<dbReference type="Pfam" id="PF00822">
    <property type="entry name" value="PMP22_Claudin"/>
    <property type="match status" value="1"/>
</dbReference>